<keyword evidence="2" id="KW-1185">Reference proteome</keyword>
<accession>A0ABY4ZVC4</accession>
<sequence length="96" mass="10926">MTFFALRREFAVDLKRQIELANDPSLDQPVRRWWFDDGEGAVTLSLYFRGKRLDVNGPGDTAVLPSIDDVREVLNAMRVLVDMGSLDRMLLSAVQK</sequence>
<dbReference type="Proteomes" id="UP001057520">
    <property type="component" value="Chromosome"/>
</dbReference>
<organism evidence="1 2">
    <name type="scientific">Caulobacter segnis</name>
    <dbReference type="NCBI Taxonomy" id="88688"/>
    <lineage>
        <taxon>Bacteria</taxon>
        <taxon>Pseudomonadati</taxon>
        <taxon>Pseudomonadota</taxon>
        <taxon>Alphaproteobacteria</taxon>
        <taxon>Caulobacterales</taxon>
        <taxon>Caulobacteraceae</taxon>
        <taxon>Caulobacter</taxon>
    </lineage>
</organism>
<protein>
    <submittedName>
        <fullName evidence="1">Uncharacterized protein</fullName>
    </submittedName>
</protein>
<gene>
    <name evidence="1" type="ORF">MZV50_25680</name>
</gene>
<evidence type="ECO:0000313" key="2">
    <source>
        <dbReference type="Proteomes" id="UP001057520"/>
    </source>
</evidence>
<reference evidence="1 2" key="1">
    <citation type="submission" date="2022-04" db="EMBL/GenBank/DDBJ databases">
        <title>Genome sequence of soybean root-associated Caulobacter segnis RL271.</title>
        <authorList>
            <person name="Longley R."/>
            <person name="Bonito G."/>
            <person name="Trigodet F."/>
            <person name="Crosson S."/>
            <person name="Fiebig A."/>
        </authorList>
    </citation>
    <scope>NUCLEOTIDE SEQUENCE [LARGE SCALE GENOMIC DNA]</scope>
    <source>
        <strain evidence="1 2">RL271</strain>
    </source>
</reference>
<proteinExistence type="predicted"/>
<dbReference type="EMBL" id="CP096040">
    <property type="protein sequence ID" value="USQ95886.1"/>
    <property type="molecule type" value="Genomic_DNA"/>
</dbReference>
<name>A0ABY4ZVC4_9CAUL</name>
<evidence type="ECO:0000313" key="1">
    <source>
        <dbReference type="EMBL" id="USQ95886.1"/>
    </source>
</evidence>